<keyword evidence="2 4" id="KW-0812">Transmembrane</keyword>
<evidence type="ECO:0000313" key="7">
    <source>
        <dbReference type="Proteomes" id="UP001157961"/>
    </source>
</evidence>
<dbReference type="InterPro" id="IPR050330">
    <property type="entry name" value="Bact_OuterMem_StrucFunc"/>
</dbReference>
<keyword evidence="4" id="KW-1133">Transmembrane helix</keyword>
<dbReference type="Gene3D" id="3.30.1330.60">
    <property type="entry name" value="OmpA-like domain"/>
    <property type="match status" value="1"/>
</dbReference>
<keyword evidence="3 4" id="KW-0472">Membrane</keyword>
<comment type="subcellular location">
    <subcellularLocation>
        <location evidence="1">Membrane</location>
    </subcellularLocation>
</comment>
<keyword evidence="7" id="KW-1185">Reference proteome</keyword>
<dbReference type="InterPro" id="IPR036737">
    <property type="entry name" value="OmpA-like_sf"/>
</dbReference>
<evidence type="ECO:0000256" key="4">
    <source>
        <dbReference type="SAM" id="Phobius"/>
    </source>
</evidence>
<feature type="domain" description="Motility protein B-like N-terminal" evidence="5">
    <location>
        <begin position="17"/>
        <end position="67"/>
    </location>
</feature>
<name>A0ABY1NF54_9RHOB</name>
<reference evidence="6 7" key="1">
    <citation type="submission" date="2017-05" db="EMBL/GenBank/DDBJ databases">
        <authorList>
            <person name="Varghese N."/>
            <person name="Submissions S."/>
        </authorList>
    </citation>
    <scope>NUCLEOTIDE SEQUENCE [LARGE SCALE GENOMIC DNA]</scope>
    <source>
        <strain evidence="6 7">DSM 29734</strain>
    </source>
</reference>
<dbReference type="Proteomes" id="UP001157961">
    <property type="component" value="Unassembled WGS sequence"/>
</dbReference>
<dbReference type="Pfam" id="PF13677">
    <property type="entry name" value="MotB_plug"/>
    <property type="match status" value="1"/>
</dbReference>
<sequence length="278" mass="30327">MAMASNSNVAPVIIKRKKVIAGGGHHGGAWKIAYADFVTAMMAFFLLMWLINATTEQQRLGIAEFFSPTVPLNKVSGGGNAMFGGDSVQEHNILSHTGVGGLPTALKDNPDPVEFQQPGSGSDDADFAKVEDMLIGGGGESLLADNVLKHVVTRLTDEGLVIEIFDSEAERLFKPKSAVPMPILVDLAKVLAEVSNMVTNRVAVEGHVRSNLITVRENTSWQLSSIRADELRKLMETYGLETERVARVTGHADRERVSNVPRDLRNNRIEIILLRSDR</sequence>
<evidence type="ECO:0000256" key="2">
    <source>
        <dbReference type="ARBA" id="ARBA00022692"/>
    </source>
</evidence>
<dbReference type="SUPFAM" id="SSF103088">
    <property type="entry name" value="OmpA-like"/>
    <property type="match status" value="1"/>
</dbReference>
<proteinExistence type="predicted"/>
<gene>
    <name evidence="6" type="ORF">SAMN06265373_101843</name>
</gene>
<dbReference type="PANTHER" id="PTHR30329">
    <property type="entry name" value="STATOR ELEMENT OF FLAGELLAR MOTOR COMPLEX"/>
    <property type="match status" value="1"/>
</dbReference>
<evidence type="ECO:0000259" key="5">
    <source>
        <dbReference type="Pfam" id="PF13677"/>
    </source>
</evidence>
<dbReference type="PANTHER" id="PTHR30329:SF21">
    <property type="entry name" value="LIPOPROTEIN YIAD-RELATED"/>
    <property type="match status" value="1"/>
</dbReference>
<evidence type="ECO:0000313" key="6">
    <source>
        <dbReference type="EMBL" id="SMP08145.1"/>
    </source>
</evidence>
<organism evidence="6 7">
    <name type="scientific">Shimia sagamensis</name>
    <dbReference type="NCBI Taxonomy" id="1566352"/>
    <lineage>
        <taxon>Bacteria</taxon>
        <taxon>Pseudomonadati</taxon>
        <taxon>Pseudomonadota</taxon>
        <taxon>Alphaproteobacteria</taxon>
        <taxon>Rhodobacterales</taxon>
        <taxon>Roseobacteraceae</taxon>
    </lineage>
</organism>
<comment type="caution">
    <text evidence="6">The sequence shown here is derived from an EMBL/GenBank/DDBJ whole genome shotgun (WGS) entry which is preliminary data.</text>
</comment>
<protein>
    <submittedName>
        <fullName evidence="6">Chemotaxis protein MotB</fullName>
    </submittedName>
</protein>
<evidence type="ECO:0000256" key="1">
    <source>
        <dbReference type="ARBA" id="ARBA00004370"/>
    </source>
</evidence>
<dbReference type="EMBL" id="FXTY01000001">
    <property type="protein sequence ID" value="SMP08145.1"/>
    <property type="molecule type" value="Genomic_DNA"/>
</dbReference>
<feature type="transmembrane region" description="Helical" evidence="4">
    <location>
        <begin position="32"/>
        <end position="51"/>
    </location>
</feature>
<evidence type="ECO:0000256" key="3">
    <source>
        <dbReference type="ARBA" id="ARBA00023136"/>
    </source>
</evidence>
<accession>A0ABY1NF54</accession>
<dbReference type="InterPro" id="IPR025713">
    <property type="entry name" value="MotB-like_N_dom"/>
</dbReference>